<comment type="caution">
    <text evidence="3">The sequence shown here is derived from an EMBL/GenBank/DDBJ whole genome shotgun (WGS) entry which is preliminary data.</text>
</comment>
<dbReference type="EMBL" id="CAJNRG010008101">
    <property type="protein sequence ID" value="CAF2101451.1"/>
    <property type="molecule type" value="Genomic_DNA"/>
</dbReference>
<dbReference type="Proteomes" id="UP000681967">
    <property type="component" value="Unassembled WGS sequence"/>
</dbReference>
<dbReference type="EMBL" id="CAJOBH010236135">
    <property type="protein sequence ID" value="CAF5091218.1"/>
    <property type="molecule type" value="Genomic_DNA"/>
</dbReference>
<evidence type="ECO:0000313" key="2">
    <source>
        <dbReference type="EMBL" id="CAF2101451.1"/>
    </source>
</evidence>
<accession>A0A816TTE2</accession>
<dbReference type="EMBL" id="CAJNOV010009852">
    <property type="protein sequence ID" value="CAF1381228.1"/>
    <property type="molecule type" value="Genomic_DNA"/>
</dbReference>
<sequence length="147" mass="16117">MSASTQLQCGGRACPQCGKCRDWDPTCGDRFKRRDDGTCRDNTDTLYDALFRVGLAVADARPSARISARIPRGHAANRCRHAVDDLDAAFNAAILDGDLRDVVIDALSRAEMIASNIDLARDEDGFAILKVTKAVREAQRDHVCHCK</sequence>
<dbReference type="Proteomes" id="UP000663887">
    <property type="component" value="Unassembled WGS sequence"/>
</dbReference>
<name>A0A816TTE2_9BILA</name>
<proteinExistence type="predicted"/>
<dbReference type="Proteomes" id="UP000676336">
    <property type="component" value="Unassembled WGS sequence"/>
</dbReference>
<organism evidence="3 7">
    <name type="scientific">Rotaria magnacalcarata</name>
    <dbReference type="NCBI Taxonomy" id="392030"/>
    <lineage>
        <taxon>Eukaryota</taxon>
        <taxon>Metazoa</taxon>
        <taxon>Spiralia</taxon>
        <taxon>Gnathifera</taxon>
        <taxon>Rotifera</taxon>
        <taxon>Eurotatoria</taxon>
        <taxon>Bdelloidea</taxon>
        <taxon>Philodinida</taxon>
        <taxon>Philodinidae</taxon>
        <taxon>Rotaria</taxon>
    </lineage>
</organism>
<gene>
    <name evidence="5" type="ORF">BYL167_LOCUS63188</name>
    <name evidence="1" type="ORF">CJN711_LOCUS20956</name>
    <name evidence="3" type="ORF">MBJ925_LOCUS23178</name>
    <name evidence="6" type="ORF">SMN809_LOCUS70657</name>
    <name evidence="4" type="ORF">UXM345_LOCUS31706</name>
    <name evidence="2" type="ORF">XDN619_LOCUS18776</name>
</gene>
<dbReference type="Proteomes" id="UP000663842">
    <property type="component" value="Unassembled WGS sequence"/>
</dbReference>
<dbReference type="AlphaFoldDB" id="A0A816TTE2"/>
<dbReference type="EMBL" id="CAJOBF010009122">
    <property type="protein sequence ID" value="CAF4269102.1"/>
    <property type="molecule type" value="Genomic_DNA"/>
</dbReference>
<evidence type="ECO:0000313" key="1">
    <source>
        <dbReference type="EMBL" id="CAF1381228.1"/>
    </source>
</evidence>
<protein>
    <submittedName>
        <fullName evidence="3">Uncharacterized protein</fullName>
    </submittedName>
</protein>
<evidence type="ECO:0000313" key="4">
    <source>
        <dbReference type="EMBL" id="CAF4269102.1"/>
    </source>
</evidence>
<evidence type="ECO:0000313" key="6">
    <source>
        <dbReference type="EMBL" id="CAF5186463.1"/>
    </source>
</evidence>
<evidence type="ECO:0000313" key="7">
    <source>
        <dbReference type="Proteomes" id="UP000663824"/>
    </source>
</evidence>
<dbReference type="EMBL" id="CAJNRE010011865">
    <property type="protein sequence ID" value="CAF2105284.1"/>
    <property type="molecule type" value="Genomic_DNA"/>
</dbReference>
<evidence type="ECO:0000313" key="3">
    <source>
        <dbReference type="EMBL" id="CAF2105284.1"/>
    </source>
</evidence>
<dbReference type="Proteomes" id="UP000663824">
    <property type="component" value="Unassembled WGS sequence"/>
</dbReference>
<dbReference type="Proteomes" id="UP000663855">
    <property type="component" value="Unassembled WGS sequence"/>
</dbReference>
<dbReference type="EMBL" id="CAJOBI010321931">
    <property type="protein sequence ID" value="CAF5186463.1"/>
    <property type="molecule type" value="Genomic_DNA"/>
</dbReference>
<reference evidence="3" key="1">
    <citation type="submission" date="2021-02" db="EMBL/GenBank/DDBJ databases">
        <authorList>
            <person name="Nowell W R."/>
        </authorList>
    </citation>
    <scope>NUCLEOTIDE SEQUENCE</scope>
</reference>
<evidence type="ECO:0000313" key="5">
    <source>
        <dbReference type="EMBL" id="CAF5091218.1"/>
    </source>
</evidence>